<reference evidence="2 3" key="1">
    <citation type="journal article" date="2012" name="J. Bacteriol.">
        <title>Draft Genome Sequence of Novosphingobium nitrogenifigens Y88T.</title>
        <authorList>
            <person name="Strabala T.J."/>
            <person name="Macdonald L."/>
            <person name="Liu V."/>
            <person name="Smit A.M."/>
        </authorList>
    </citation>
    <scope>NUCLEOTIDE SEQUENCE [LARGE SCALE GENOMIC DNA]</scope>
    <source>
        <strain evidence="2 3">DSM 19370</strain>
    </source>
</reference>
<keyword evidence="1" id="KW-0812">Transmembrane</keyword>
<protein>
    <recommendedName>
        <fullName evidence="4">DUF4129 domain-containing protein</fullName>
    </recommendedName>
</protein>
<accession>F1Z5H0</accession>
<dbReference type="HOGENOM" id="CLU_097063_0_0_5"/>
<evidence type="ECO:0000313" key="3">
    <source>
        <dbReference type="Proteomes" id="UP000004728"/>
    </source>
</evidence>
<keyword evidence="3" id="KW-1185">Reference proteome</keyword>
<dbReference type="EMBL" id="AEWJ01000023">
    <property type="protein sequence ID" value="EGD60348.1"/>
    <property type="molecule type" value="Genomic_DNA"/>
</dbReference>
<proteinExistence type="predicted"/>
<keyword evidence="1" id="KW-0472">Membrane</keyword>
<gene>
    <name evidence="2" type="ORF">Y88_2222</name>
</gene>
<keyword evidence="1" id="KW-1133">Transmembrane helix</keyword>
<evidence type="ECO:0008006" key="4">
    <source>
        <dbReference type="Google" id="ProtNLM"/>
    </source>
</evidence>
<dbReference type="OrthoDB" id="8478645at2"/>
<sequence length="210" mass="22718">MTGEAAWAKARAMSDIQFTPLAPRPEPQVPQPAWLQALGKRLGEALEWLAAHVGPLGQFLARHWREIEIATVAVIVLAAAAIAWPFLAGLLRGRKAEARTAPAWAPDTDRAVALLADADRLAAQGLFDAAVHLLLRRSFDDIAQSRPDWLTPSSTAREIAHLPALPPTARNAFAIIAGEVERSRYALQRLGHADWARARGAYAAFAVPHG</sequence>
<evidence type="ECO:0000313" key="2">
    <source>
        <dbReference type="EMBL" id="EGD60348.1"/>
    </source>
</evidence>
<dbReference type="eggNOG" id="ENOG5032V5I">
    <property type="taxonomic scope" value="Bacteria"/>
</dbReference>
<dbReference type="Proteomes" id="UP000004728">
    <property type="component" value="Unassembled WGS sequence"/>
</dbReference>
<comment type="caution">
    <text evidence="2">The sequence shown here is derived from an EMBL/GenBank/DDBJ whole genome shotgun (WGS) entry which is preliminary data.</text>
</comment>
<dbReference type="STRING" id="983920.Y88_2222"/>
<dbReference type="AlphaFoldDB" id="F1Z5H0"/>
<evidence type="ECO:0000256" key="1">
    <source>
        <dbReference type="SAM" id="Phobius"/>
    </source>
</evidence>
<feature type="transmembrane region" description="Helical" evidence="1">
    <location>
        <begin position="69"/>
        <end position="91"/>
    </location>
</feature>
<organism evidence="2 3">
    <name type="scientific">Novosphingobium nitrogenifigens DSM 19370</name>
    <dbReference type="NCBI Taxonomy" id="983920"/>
    <lineage>
        <taxon>Bacteria</taxon>
        <taxon>Pseudomonadati</taxon>
        <taxon>Pseudomonadota</taxon>
        <taxon>Alphaproteobacteria</taxon>
        <taxon>Sphingomonadales</taxon>
        <taxon>Sphingomonadaceae</taxon>
        <taxon>Novosphingobium</taxon>
    </lineage>
</organism>
<dbReference type="InParanoid" id="F1Z5H0"/>
<name>F1Z5H0_9SPHN</name>